<dbReference type="Proteomes" id="UP000623967">
    <property type="component" value="Unassembled WGS sequence"/>
</dbReference>
<organism evidence="1 2">
    <name type="scientific">Neobacillus paridis</name>
    <dbReference type="NCBI Taxonomy" id="2803862"/>
    <lineage>
        <taxon>Bacteria</taxon>
        <taxon>Bacillati</taxon>
        <taxon>Bacillota</taxon>
        <taxon>Bacilli</taxon>
        <taxon>Bacillales</taxon>
        <taxon>Bacillaceae</taxon>
        <taxon>Neobacillus</taxon>
    </lineage>
</organism>
<proteinExistence type="predicted"/>
<accession>A0ABS1TLE5</accession>
<sequence length="373" mass="42758">MKVQKRELSDLLDAIPSMKDGKDAIVTFLPHTAETVMVEISHPLFEVKWEVHATELEKRNSYTFSSLKKALKQTKAKWDIVLTKDSLSQENGLTVPLESGVPFPHSKATITPIEVNGKTFAEGLKPLTVFPEIRALQSWRNEVFLQGTEEGFRFSQTNGVYFSSFEWFGDKFGTLLSPMVFPSSVFNLLVKMASAFKKALLLLEDNGLGLYEHEHHQVFIKGKTGFYPPVRLPDKTRETRFHLNPVKKKPFEKVLLENLKKYRDLHHLEYPDIRLNFKAEQDEDVFRITALATYKQEEYTELCSTTSPFFMGDSDILDIPAYDFVKALNSFQTITSLIFTDRGVQIEQFSMEENVAQTIVFLHGFKTQKKIPA</sequence>
<dbReference type="EMBL" id="JAESWB010000134">
    <property type="protein sequence ID" value="MBL4952149.1"/>
    <property type="molecule type" value="Genomic_DNA"/>
</dbReference>
<keyword evidence="2" id="KW-1185">Reference proteome</keyword>
<name>A0ABS1TLE5_9BACI</name>
<evidence type="ECO:0000313" key="2">
    <source>
        <dbReference type="Proteomes" id="UP000623967"/>
    </source>
</evidence>
<reference evidence="1 2" key="1">
    <citation type="submission" date="2021-01" db="EMBL/GenBank/DDBJ databases">
        <title>Genome public.</title>
        <authorList>
            <person name="Liu C."/>
            <person name="Sun Q."/>
        </authorList>
    </citation>
    <scope>NUCLEOTIDE SEQUENCE [LARGE SCALE GENOMIC DNA]</scope>
    <source>
        <strain evidence="1 2">YIM B02564</strain>
    </source>
</reference>
<protein>
    <submittedName>
        <fullName evidence="1">Uncharacterized protein</fullName>
    </submittedName>
</protein>
<dbReference type="RefSeq" id="WP_202653427.1">
    <property type="nucleotide sequence ID" value="NZ_JAESWB010000134.1"/>
</dbReference>
<comment type="caution">
    <text evidence="1">The sequence shown here is derived from an EMBL/GenBank/DDBJ whole genome shotgun (WGS) entry which is preliminary data.</text>
</comment>
<gene>
    <name evidence="1" type="ORF">JK635_07980</name>
</gene>
<evidence type="ECO:0000313" key="1">
    <source>
        <dbReference type="EMBL" id="MBL4952149.1"/>
    </source>
</evidence>